<organism evidence="3 4">
    <name type="scientific">Antiquaquibacter oligotrophicus</name>
    <dbReference type="NCBI Taxonomy" id="2880260"/>
    <lineage>
        <taxon>Bacteria</taxon>
        <taxon>Bacillati</taxon>
        <taxon>Actinomycetota</taxon>
        <taxon>Actinomycetes</taxon>
        <taxon>Micrococcales</taxon>
        <taxon>Microbacteriaceae</taxon>
        <taxon>Antiquaquibacter</taxon>
    </lineage>
</organism>
<reference evidence="3 4" key="1">
    <citation type="submission" date="2023-04" db="EMBL/GenBank/DDBJ databases">
        <title>Genome Encyclopedia of Bacteria and Archaea VI: Functional Genomics of Type Strains.</title>
        <authorList>
            <person name="Whitman W."/>
        </authorList>
    </citation>
    <scope>NUCLEOTIDE SEQUENCE [LARGE SCALE GENOMIC DNA]</scope>
    <source>
        <strain evidence="3 4">SG_E_30_P1</strain>
    </source>
</reference>
<feature type="transmembrane region" description="Helical" evidence="1">
    <location>
        <begin position="22"/>
        <end position="43"/>
    </location>
</feature>
<dbReference type="EMBL" id="JARXVQ010000001">
    <property type="protein sequence ID" value="MDH6181653.1"/>
    <property type="molecule type" value="Genomic_DNA"/>
</dbReference>
<dbReference type="Proteomes" id="UP001160142">
    <property type="component" value="Unassembled WGS sequence"/>
</dbReference>
<keyword evidence="1" id="KW-0472">Membrane</keyword>
<dbReference type="RefSeq" id="WP_322133961.1">
    <property type="nucleotide sequence ID" value="NZ_CP085036.1"/>
</dbReference>
<comment type="caution">
    <text evidence="3">The sequence shown here is derived from an EMBL/GenBank/DDBJ whole genome shotgun (WGS) entry which is preliminary data.</text>
</comment>
<sequence>MTAVLDETTEVTPTLRVTARRWVSWIAIGIVAIAVALVSFAAVGSGSGGPPLDPESPAPTGTMALVEVLRDQGVDVTVTRSLDDTIDAVRSADDTTLVLHDVSGILDGDQLINAASLTSSLVILDPYFSELRAIAPEVAHAGSVTGILDADCDLGAVERAGTITGDGVGFRVIDDTVEAERCFESDDDVFSVIRVEKADGDVTVVGATTAMTNEAIVNHGNAAFALGLLGERERLVWYVPSFSDIDVGESDADLSPAWVIAVMILLVIVGIAAAVWRGRRFGPLVIENLPVTVKASETMLGRSRLYARSSSRLRALDALRIGTIDRLATMCGLSRHATVEEVIAAVAAVTGGDIQDLRNLLVGAQPRNDRDLIAYSDALLTLERDVARRLSP</sequence>
<name>A0ABT6KNS6_9MICO</name>
<dbReference type="InterPro" id="IPR025646">
    <property type="entry name" value="DUF4350"/>
</dbReference>
<gene>
    <name evidence="3" type="ORF">M2152_001835</name>
</gene>
<keyword evidence="4" id="KW-1185">Reference proteome</keyword>
<dbReference type="Pfam" id="PF14258">
    <property type="entry name" value="DUF4350"/>
    <property type="match status" value="1"/>
</dbReference>
<protein>
    <recommendedName>
        <fullName evidence="2">DUF4350 domain-containing protein</fullName>
    </recommendedName>
</protein>
<evidence type="ECO:0000313" key="3">
    <source>
        <dbReference type="EMBL" id="MDH6181653.1"/>
    </source>
</evidence>
<evidence type="ECO:0000259" key="2">
    <source>
        <dbReference type="Pfam" id="PF14258"/>
    </source>
</evidence>
<keyword evidence="1" id="KW-0812">Transmembrane</keyword>
<keyword evidence="1" id="KW-1133">Transmembrane helix</keyword>
<accession>A0ABT6KNS6</accession>
<feature type="transmembrane region" description="Helical" evidence="1">
    <location>
        <begin position="257"/>
        <end position="276"/>
    </location>
</feature>
<evidence type="ECO:0000313" key="4">
    <source>
        <dbReference type="Proteomes" id="UP001160142"/>
    </source>
</evidence>
<proteinExistence type="predicted"/>
<evidence type="ECO:0000256" key="1">
    <source>
        <dbReference type="SAM" id="Phobius"/>
    </source>
</evidence>
<feature type="domain" description="DUF4350" evidence="2">
    <location>
        <begin position="54"/>
        <end position="229"/>
    </location>
</feature>